<dbReference type="RefSeq" id="WP_271347329.1">
    <property type="nucleotide sequence ID" value="NZ_JAQJZJ010000003.1"/>
</dbReference>
<evidence type="ECO:0000256" key="1">
    <source>
        <dbReference type="SAM" id="Phobius"/>
    </source>
</evidence>
<sequence>MLATTPVKALSHQLVSIYRYKQPFPANTLKILKELKAKILQLKFSHFERAAILTSLIASAISLVAIAQPAFIKITKGNYAKLNASTLNSTTEKFSLAILNDGNSSAAVKSIKLQSYLDGELVVESILPLRNEEAVIEPGKTIVISSKTSKLNSIVAANSENPEAGSTITKFVTTECLAIVNYVIPSKKSETYEHKFTCYAFTFL</sequence>
<keyword evidence="1" id="KW-1133">Transmembrane helix</keyword>
<evidence type="ECO:0008006" key="4">
    <source>
        <dbReference type="Google" id="ProtNLM"/>
    </source>
</evidence>
<evidence type="ECO:0000313" key="2">
    <source>
        <dbReference type="EMBL" id="MDA7086420.1"/>
    </source>
</evidence>
<gene>
    <name evidence="2" type="ORF">PH586_08520</name>
</gene>
<dbReference type="Proteomes" id="UP001212042">
    <property type="component" value="Unassembled WGS sequence"/>
</dbReference>
<dbReference type="EMBL" id="JAQJZJ010000003">
    <property type="protein sequence ID" value="MDA7086420.1"/>
    <property type="molecule type" value="Genomic_DNA"/>
</dbReference>
<comment type="caution">
    <text evidence="2">The sequence shown here is derived from an EMBL/GenBank/DDBJ whole genome shotgun (WGS) entry which is preliminary data.</text>
</comment>
<organism evidence="2 3">
    <name type="scientific">Pseudomonas aestuarii</name>
    <dbReference type="NCBI Taxonomy" id="3018340"/>
    <lineage>
        <taxon>Bacteria</taxon>
        <taxon>Pseudomonadati</taxon>
        <taxon>Pseudomonadota</taxon>
        <taxon>Gammaproteobacteria</taxon>
        <taxon>Pseudomonadales</taxon>
        <taxon>Pseudomonadaceae</taxon>
        <taxon>Pseudomonas</taxon>
    </lineage>
</organism>
<keyword evidence="3" id="KW-1185">Reference proteome</keyword>
<reference evidence="2 3" key="1">
    <citation type="submission" date="2023-01" db="EMBL/GenBank/DDBJ databases">
        <title>Pseudomonas SA3-5T sp. nov., isolated from tidal flat sediment.</title>
        <authorList>
            <person name="Kim H.S."/>
            <person name="Kim J.-S."/>
            <person name="Suh M.K."/>
            <person name="Eom M.K."/>
            <person name="Lee J.-S."/>
        </authorList>
    </citation>
    <scope>NUCLEOTIDE SEQUENCE [LARGE SCALE GENOMIC DNA]</scope>
    <source>
        <strain evidence="2 3">SA3-5</strain>
    </source>
</reference>
<evidence type="ECO:0000313" key="3">
    <source>
        <dbReference type="Proteomes" id="UP001212042"/>
    </source>
</evidence>
<accession>A0ABT4XDZ7</accession>
<keyword evidence="1" id="KW-0472">Membrane</keyword>
<proteinExistence type="predicted"/>
<keyword evidence="1" id="KW-0812">Transmembrane</keyword>
<feature type="transmembrane region" description="Helical" evidence="1">
    <location>
        <begin position="50"/>
        <end position="72"/>
    </location>
</feature>
<name>A0ABT4XDZ7_9PSED</name>
<protein>
    <recommendedName>
        <fullName evidence="4">CARDB domain-containing protein</fullName>
    </recommendedName>
</protein>